<dbReference type="InterPro" id="IPR052462">
    <property type="entry name" value="SLIRP/GR-RBP-like"/>
</dbReference>
<name>A0A9X9S2F2_METOG</name>
<reference evidence="3" key="1">
    <citation type="submission" date="2022-11" db="EMBL/GenBank/DDBJ databases">
        <title>Complete genome sequence of Methanogenium organophilum DSM 3596.</title>
        <authorList>
            <person name="Chen S.-C."/>
            <person name="Lai S.-J."/>
            <person name="You Y.-T."/>
        </authorList>
    </citation>
    <scope>NUCLEOTIDE SEQUENCE</scope>
    <source>
        <strain evidence="3">DSM 3596</strain>
    </source>
</reference>
<dbReference type="InterPro" id="IPR012677">
    <property type="entry name" value="Nucleotide-bd_a/b_plait_sf"/>
</dbReference>
<dbReference type="Proteomes" id="UP001163096">
    <property type="component" value="Chromosome"/>
</dbReference>
<evidence type="ECO:0000313" key="4">
    <source>
        <dbReference type="Proteomes" id="UP001163096"/>
    </source>
</evidence>
<dbReference type="AlphaFoldDB" id="A0A9X9S2F2"/>
<dbReference type="Pfam" id="PF00076">
    <property type="entry name" value="RRM_1"/>
    <property type="match status" value="1"/>
</dbReference>
<dbReference type="KEGG" id="mou:OU421_08645"/>
<keyword evidence="4" id="KW-1185">Reference proteome</keyword>
<evidence type="ECO:0000313" key="3">
    <source>
        <dbReference type="EMBL" id="WAI00496.1"/>
    </source>
</evidence>
<organism evidence="3 4">
    <name type="scientific">Methanogenium organophilum</name>
    <dbReference type="NCBI Taxonomy" id="2199"/>
    <lineage>
        <taxon>Archaea</taxon>
        <taxon>Methanobacteriati</taxon>
        <taxon>Methanobacteriota</taxon>
        <taxon>Stenosarchaea group</taxon>
        <taxon>Methanomicrobia</taxon>
        <taxon>Methanomicrobiales</taxon>
        <taxon>Methanomicrobiaceae</taxon>
        <taxon>Methanogenium</taxon>
    </lineage>
</organism>
<proteinExistence type="predicted"/>
<evidence type="ECO:0000256" key="1">
    <source>
        <dbReference type="ARBA" id="ARBA00022884"/>
    </source>
</evidence>
<dbReference type="InterPro" id="IPR000504">
    <property type="entry name" value="RRM_dom"/>
</dbReference>
<dbReference type="SUPFAM" id="SSF54928">
    <property type="entry name" value="RNA-binding domain, RBD"/>
    <property type="match status" value="1"/>
</dbReference>
<dbReference type="GO" id="GO:0003723">
    <property type="term" value="F:RNA binding"/>
    <property type="evidence" value="ECO:0007669"/>
    <property type="project" value="UniProtKB-KW"/>
</dbReference>
<dbReference type="InterPro" id="IPR035979">
    <property type="entry name" value="RBD_domain_sf"/>
</dbReference>
<feature type="domain" description="RRM" evidence="2">
    <location>
        <begin position="4"/>
        <end position="76"/>
    </location>
</feature>
<dbReference type="Gene3D" id="3.30.70.330">
    <property type="match status" value="1"/>
</dbReference>
<accession>A0A9X9S2F2</accession>
<dbReference type="PANTHER" id="PTHR48027">
    <property type="entry name" value="HETEROGENEOUS NUCLEAR RIBONUCLEOPROTEIN 87F-RELATED"/>
    <property type="match status" value="1"/>
</dbReference>
<sequence length="84" mass="9640">MESHKLYIGNLKHSMTEDELTDVFSGFGELKEVKMIRGRGFGFVTFATLEGAERAREAMAGKEFEGRTLRVEDARPIYQNERRP</sequence>
<keyword evidence="1" id="KW-0694">RNA-binding</keyword>
<dbReference type="PROSITE" id="PS50102">
    <property type="entry name" value="RRM"/>
    <property type="match status" value="1"/>
</dbReference>
<dbReference type="RefSeq" id="WP_268185695.1">
    <property type="nucleotide sequence ID" value="NZ_CP113361.1"/>
</dbReference>
<dbReference type="EMBL" id="CP113361">
    <property type="protein sequence ID" value="WAI00496.1"/>
    <property type="molecule type" value="Genomic_DNA"/>
</dbReference>
<protein>
    <submittedName>
        <fullName evidence="3">RNA-binding protein</fullName>
    </submittedName>
</protein>
<dbReference type="GeneID" id="76835165"/>
<evidence type="ECO:0000259" key="2">
    <source>
        <dbReference type="PROSITE" id="PS50102"/>
    </source>
</evidence>
<gene>
    <name evidence="3" type="ORF">OU421_08645</name>
</gene>
<dbReference type="SMART" id="SM00360">
    <property type="entry name" value="RRM"/>
    <property type="match status" value="1"/>
</dbReference>